<dbReference type="OrthoDB" id="46304at2759"/>
<reference evidence="2 3" key="1">
    <citation type="journal article" date="2018" name="Genome Biol. Evol.">
        <title>Multiple Roots of Fruiting Body Formation in Amoebozoa.</title>
        <authorList>
            <person name="Hillmann F."/>
            <person name="Forbes G."/>
            <person name="Novohradska S."/>
            <person name="Ferling I."/>
            <person name="Riege K."/>
            <person name="Groth M."/>
            <person name="Westermann M."/>
            <person name="Marz M."/>
            <person name="Spaller T."/>
            <person name="Winckler T."/>
            <person name="Schaap P."/>
            <person name="Glockner G."/>
        </authorList>
    </citation>
    <scope>NUCLEOTIDE SEQUENCE [LARGE SCALE GENOMIC DNA]</scope>
    <source>
        <strain evidence="2 3">Jena</strain>
    </source>
</reference>
<dbReference type="Proteomes" id="UP000241769">
    <property type="component" value="Unassembled WGS sequence"/>
</dbReference>
<dbReference type="PANTHER" id="PTHR34202">
    <property type="entry name" value="UPF0548 PROTEIN"/>
    <property type="match status" value="1"/>
</dbReference>
<dbReference type="AlphaFoldDB" id="A0A2P6N178"/>
<dbReference type="InParanoid" id="A0A2P6N178"/>
<name>A0A2P6N178_9EUKA</name>
<evidence type="ECO:0000313" key="2">
    <source>
        <dbReference type="EMBL" id="PRP77699.1"/>
    </source>
</evidence>
<keyword evidence="3" id="KW-1185">Reference proteome</keyword>
<dbReference type="InterPro" id="IPR018960">
    <property type="entry name" value="DUF1990"/>
</dbReference>
<feature type="domain" description="DUF1990" evidence="1">
    <location>
        <begin position="45"/>
        <end position="194"/>
    </location>
</feature>
<organism evidence="2 3">
    <name type="scientific">Planoprotostelium fungivorum</name>
    <dbReference type="NCBI Taxonomy" id="1890364"/>
    <lineage>
        <taxon>Eukaryota</taxon>
        <taxon>Amoebozoa</taxon>
        <taxon>Evosea</taxon>
        <taxon>Variosea</taxon>
        <taxon>Cavosteliida</taxon>
        <taxon>Cavosteliaceae</taxon>
        <taxon>Planoprotostelium</taxon>
    </lineage>
</organism>
<gene>
    <name evidence="2" type="ORF">PROFUN_00560</name>
</gene>
<dbReference type="FunCoup" id="A0A2P6N178">
    <property type="interactions" value="1"/>
</dbReference>
<accession>A0A2P6N178</accession>
<evidence type="ECO:0000313" key="3">
    <source>
        <dbReference type="Proteomes" id="UP000241769"/>
    </source>
</evidence>
<proteinExistence type="predicted"/>
<sequence length="227" mass="26515">MALYIFKPQETEVNRLLLEQKKKSLSYYPVKGTLDHATKEQFQSDPKYADFNVDGYRVYLGQGKQIFDRACEGLKAWKQFEMGWVELFYPDTPLQEGSDVVILARVGTYNLSACRVVYVIEEDTPQSHRFGFAYGTLEMHVERGESRFIIEWDKTTDRVIYDVLSYSNHNTWFTKVAAPVARYIQQMFGAESVKALQRWVNGTTQITWLYRSCESFVRNTTENWSSE</sequence>
<dbReference type="Pfam" id="PF09348">
    <property type="entry name" value="DUF1990"/>
    <property type="match status" value="1"/>
</dbReference>
<dbReference type="EMBL" id="MDYQ01000257">
    <property type="protein sequence ID" value="PRP77699.1"/>
    <property type="molecule type" value="Genomic_DNA"/>
</dbReference>
<evidence type="ECO:0000259" key="1">
    <source>
        <dbReference type="Pfam" id="PF09348"/>
    </source>
</evidence>
<dbReference type="PANTHER" id="PTHR34202:SF1">
    <property type="entry name" value="UPF0548 PROTEIN"/>
    <property type="match status" value="1"/>
</dbReference>
<comment type="caution">
    <text evidence="2">The sequence shown here is derived from an EMBL/GenBank/DDBJ whole genome shotgun (WGS) entry which is preliminary data.</text>
</comment>
<protein>
    <recommendedName>
        <fullName evidence="1">DUF1990 domain-containing protein</fullName>
    </recommendedName>
</protein>